<organism evidence="1 2">
    <name type="scientific">Coprinopsis marcescibilis</name>
    <name type="common">Agaric fungus</name>
    <name type="synonym">Psathyrella marcescibilis</name>
    <dbReference type="NCBI Taxonomy" id="230819"/>
    <lineage>
        <taxon>Eukaryota</taxon>
        <taxon>Fungi</taxon>
        <taxon>Dikarya</taxon>
        <taxon>Basidiomycota</taxon>
        <taxon>Agaricomycotina</taxon>
        <taxon>Agaricomycetes</taxon>
        <taxon>Agaricomycetidae</taxon>
        <taxon>Agaricales</taxon>
        <taxon>Agaricineae</taxon>
        <taxon>Psathyrellaceae</taxon>
        <taxon>Coprinopsis</taxon>
    </lineage>
</organism>
<sequence length="75" mass="8245">MVPTLSIPHDELAGNADVLPQNIKNADGSNMMTDSVATDGVFSWTHNSTFPVDLRFFQATLHSHLGRPLRHSMKA</sequence>
<dbReference type="AlphaFoldDB" id="A0A5C3KST7"/>
<name>A0A5C3KST7_COPMA</name>
<evidence type="ECO:0000313" key="1">
    <source>
        <dbReference type="EMBL" id="TFK23582.1"/>
    </source>
</evidence>
<evidence type="ECO:0000313" key="2">
    <source>
        <dbReference type="Proteomes" id="UP000307440"/>
    </source>
</evidence>
<gene>
    <name evidence="1" type="ORF">FA15DRAFT_705365</name>
</gene>
<dbReference type="EMBL" id="ML210216">
    <property type="protein sequence ID" value="TFK23582.1"/>
    <property type="molecule type" value="Genomic_DNA"/>
</dbReference>
<proteinExistence type="predicted"/>
<protein>
    <submittedName>
        <fullName evidence="1">Uncharacterized protein</fullName>
    </submittedName>
</protein>
<keyword evidence="2" id="KW-1185">Reference proteome</keyword>
<reference evidence="1 2" key="1">
    <citation type="journal article" date="2019" name="Nat. Ecol. Evol.">
        <title>Megaphylogeny resolves global patterns of mushroom evolution.</title>
        <authorList>
            <person name="Varga T."/>
            <person name="Krizsan K."/>
            <person name="Foldi C."/>
            <person name="Dima B."/>
            <person name="Sanchez-Garcia M."/>
            <person name="Sanchez-Ramirez S."/>
            <person name="Szollosi G.J."/>
            <person name="Szarkandi J.G."/>
            <person name="Papp V."/>
            <person name="Albert L."/>
            <person name="Andreopoulos W."/>
            <person name="Angelini C."/>
            <person name="Antonin V."/>
            <person name="Barry K.W."/>
            <person name="Bougher N.L."/>
            <person name="Buchanan P."/>
            <person name="Buyck B."/>
            <person name="Bense V."/>
            <person name="Catcheside P."/>
            <person name="Chovatia M."/>
            <person name="Cooper J."/>
            <person name="Damon W."/>
            <person name="Desjardin D."/>
            <person name="Finy P."/>
            <person name="Geml J."/>
            <person name="Haridas S."/>
            <person name="Hughes K."/>
            <person name="Justo A."/>
            <person name="Karasinski D."/>
            <person name="Kautmanova I."/>
            <person name="Kiss B."/>
            <person name="Kocsube S."/>
            <person name="Kotiranta H."/>
            <person name="LaButti K.M."/>
            <person name="Lechner B.E."/>
            <person name="Liimatainen K."/>
            <person name="Lipzen A."/>
            <person name="Lukacs Z."/>
            <person name="Mihaltcheva S."/>
            <person name="Morgado L.N."/>
            <person name="Niskanen T."/>
            <person name="Noordeloos M.E."/>
            <person name="Ohm R.A."/>
            <person name="Ortiz-Santana B."/>
            <person name="Ovrebo C."/>
            <person name="Racz N."/>
            <person name="Riley R."/>
            <person name="Savchenko A."/>
            <person name="Shiryaev A."/>
            <person name="Soop K."/>
            <person name="Spirin V."/>
            <person name="Szebenyi C."/>
            <person name="Tomsovsky M."/>
            <person name="Tulloss R.E."/>
            <person name="Uehling J."/>
            <person name="Grigoriev I.V."/>
            <person name="Vagvolgyi C."/>
            <person name="Papp T."/>
            <person name="Martin F.M."/>
            <person name="Miettinen O."/>
            <person name="Hibbett D.S."/>
            <person name="Nagy L.G."/>
        </authorList>
    </citation>
    <scope>NUCLEOTIDE SEQUENCE [LARGE SCALE GENOMIC DNA]</scope>
    <source>
        <strain evidence="1 2">CBS 121175</strain>
    </source>
</reference>
<dbReference type="Proteomes" id="UP000307440">
    <property type="component" value="Unassembled WGS sequence"/>
</dbReference>
<accession>A0A5C3KST7</accession>